<dbReference type="RefSeq" id="WP_391935964.1">
    <property type="nucleotide sequence ID" value="NZ_JBIBSM010000012.1"/>
</dbReference>
<gene>
    <name evidence="2" type="ORF">ACF05T_22685</name>
</gene>
<evidence type="ECO:0000256" key="1">
    <source>
        <dbReference type="SAM" id="SignalP"/>
    </source>
</evidence>
<feature type="chain" id="PRO_5046009261" evidence="1">
    <location>
        <begin position="32"/>
        <end position="216"/>
    </location>
</feature>
<comment type="caution">
    <text evidence="2">The sequence shown here is derived from an EMBL/GenBank/DDBJ whole genome shotgun (WGS) entry which is preliminary data.</text>
</comment>
<proteinExistence type="predicted"/>
<keyword evidence="3" id="KW-1185">Reference proteome</keyword>
<dbReference type="Proteomes" id="UP001603013">
    <property type="component" value="Unassembled WGS sequence"/>
</dbReference>
<protein>
    <submittedName>
        <fullName evidence="2">Uncharacterized protein</fullName>
    </submittedName>
</protein>
<organism evidence="2 3">
    <name type="scientific">Streptomyces lateritius</name>
    <dbReference type="NCBI Taxonomy" id="67313"/>
    <lineage>
        <taxon>Bacteria</taxon>
        <taxon>Bacillati</taxon>
        <taxon>Actinomycetota</taxon>
        <taxon>Actinomycetes</taxon>
        <taxon>Kitasatosporales</taxon>
        <taxon>Streptomycetaceae</taxon>
        <taxon>Streptomyces</taxon>
    </lineage>
</organism>
<accession>A0ABW6YGD5</accession>
<evidence type="ECO:0000313" key="2">
    <source>
        <dbReference type="EMBL" id="MFF8278894.1"/>
    </source>
</evidence>
<reference evidence="2 3" key="1">
    <citation type="submission" date="2024-10" db="EMBL/GenBank/DDBJ databases">
        <title>The Natural Products Discovery Center: Release of the First 8490 Sequenced Strains for Exploring Actinobacteria Biosynthetic Diversity.</title>
        <authorList>
            <person name="Kalkreuter E."/>
            <person name="Kautsar S.A."/>
            <person name="Yang D."/>
            <person name="Bader C.D."/>
            <person name="Teijaro C.N."/>
            <person name="Fluegel L."/>
            <person name="Davis C.M."/>
            <person name="Simpson J.R."/>
            <person name="Lauterbach L."/>
            <person name="Steele A.D."/>
            <person name="Gui C."/>
            <person name="Meng S."/>
            <person name="Li G."/>
            <person name="Viehrig K."/>
            <person name="Ye F."/>
            <person name="Su P."/>
            <person name="Kiefer A.F."/>
            <person name="Nichols A."/>
            <person name="Cepeda A.J."/>
            <person name="Yan W."/>
            <person name="Fan B."/>
            <person name="Jiang Y."/>
            <person name="Adhikari A."/>
            <person name="Zheng C.-J."/>
            <person name="Schuster L."/>
            <person name="Cowan T.M."/>
            <person name="Smanski M.J."/>
            <person name="Chevrette M.G."/>
            <person name="De Carvalho L.P.S."/>
            <person name="Shen B."/>
        </authorList>
    </citation>
    <scope>NUCLEOTIDE SEQUENCE [LARGE SCALE GENOMIC DNA]</scope>
    <source>
        <strain evidence="2 3">NPDC015755</strain>
    </source>
</reference>
<dbReference type="EMBL" id="JBIBSM010000012">
    <property type="protein sequence ID" value="MFF8278894.1"/>
    <property type="molecule type" value="Genomic_DNA"/>
</dbReference>
<name>A0ABW6YGD5_9ACTN</name>
<keyword evidence="1" id="KW-0732">Signal</keyword>
<evidence type="ECO:0000313" key="3">
    <source>
        <dbReference type="Proteomes" id="UP001603013"/>
    </source>
</evidence>
<dbReference type="Gene3D" id="2.60.120.260">
    <property type="entry name" value="Galactose-binding domain-like"/>
    <property type="match status" value="1"/>
</dbReference>
<feature type="signal peptide" evidence="1">
    <location>
        <begin position="1"/>
        <end position="31"/>
    </location>
</feature>
<sequence length="216" mass="23195">MRKKARRAGILAASTVLAAAAAFIAAPSASAGTSEIANPGFESGNASWSEYVTPFGGHPVNNSSAWPARSGVGKAELGGTGYTGISRISQQVTVPAYKVPVLTFWLRSDVVRADSPDFGFRQLVVEATAENGQSHELHSRMNKGGTAGAYEKVSLTLPDAFYSTSPQKVTLTFMVIEDNKNRMPFLIDDVSMEYRLKLISRPIVIPGTDFTRPVVR</sequence>